<name>A0ABW4BLR0_9LACO</name>
<dbReference type="SUPFAM" id="SSF51430">
    <property type="entry name" value="NAD(P)-linked oxidoreductase"/>
    <property type="match status" value="1"/>
</dbReference>
<evidence type="ECO:0000313" key="2">
    <source>
        <dbReference type="EMBL" id="MFD1400042.1"/>
    </source>
</evidence>
<evidence type="ECO:0000313" key="3">
    <source>
        <dbReference type="Proteomes" id="UP001597199"/>
    </source>
</evidence>
<dbReference type="PANTHER" id="PTHR43364:SF5">
    <property type="entry name" value="REDUCTASE"/>
    <property type="match status" value="1"/>
</dbReference>
<dbReference type="Gene3D" id="3.20.20.100">
    <property type="entry name" value="NADP-dependent oxidoreductase domain"/>
    <property type="match status" value="1"/>
</dbReference>
<evidence type="ECO:0000259" key="1">
    <source>
        <dbReference type="Pfam" id="PF00248"/>
    </source>
</evidence>
<dbReference type="Proteomes" id="UP001597199">
    <property type="component" value="Unassembled WGS sequence"/>
</dbReference>
<reference evidence="3" key="1">
    <citation type="journal article" date="2019" name="Int. J. Syst. Evol. Microbiol.">
        <title>The Global Catalogue of Microorganisms (GCM) 10K type strain sequencing project: providing services to taxonomists for standard genome sequencing and annotation.</title>
        <authorList>
            <consortium name="The Broad Institute Genomics Platform"/>
            <consortium name="The Broad Institute Genome Sequencing Center for Infectious Disease"/>
            <person name="Wu L."/>
            <person name="Ma J."/>
        </authorList>
    </citation>
    <scope>NUCLEOTIDE SEQUENCE [LARGE SCALE GENOMIC DNA]</scope>
    <source>
        <strain evidence="3">CCM 9110</strain>
    </source>
</reference>
<dbReference type="InterPro" id="IPR023210">
    <property type="entry name" value="NADP_OxRdtase_dom"/>
</dbReference>
<dbReference type="PANTHER" id="PTHR43364">
    <property type="entry name" value="NADH-SPECIFIC METHYLGLYOXAL REDUCTASE-RELATED"/>
    <property type="match status" value="1"/>
</dbReference>
<dbReference type="Pfam" id="PF00248">
    <property type="entry name" value="Aldo_ket_red"/>
    <property type="match status" value="1"/>
</dbReference>
<keyword evidence="3" id="KW-1185">Reference proteome</keyword>
<dbReference type="InterPro" id="IPR050523">
    <property type="entry name" value="AKR_Detox_Biosynth"/>
</dbReference>
<dbReference type="EMBL" id="JBHTOA010000047">
    <property type="protein sequence ID" value="MFD1400042.1"/>
    <property type="molecule type" value="Genomic_DNA"/>
</dbReference>
<organism evidence="2 3">
    <name type="scientific">Lacticaseibacillus suilingensis</name>
    <dbReference type="NCBI Taxonomy" id="2799577"/>
    <lineage>
        <taxon>Bacteria</taxon>
        <taxon>Bacillati</taxon>
        <taxon>Bacillota</taxon>
        <taxon>Bacilli</taxon>
        <taxon>Lactobacillales</taxon>
        <taxon>Lactobacillaceae</taxon>
        <taxon>Lacticaseibacillus</taxon>
    </lineage>
</organism>
<comment type="caution">
    <text evidence="2">The sequence shown here is derived from an EMBL/GenBank/DDBJ whole genome shotgun (WGS) entry which is preliminary data.</text>
</comment>
<sequence length="332" mass="36792">MEYTTLGRTGLKVSRLVLGTMNFGPRTSEADADHIMDRARELGINFFDTANVYGRSKTNPAGHAGWTEEIVGRWFAQGDGRRESTVLATKVYGRMDDSTYGPNDPAGISAYKIKRSLNDSLRRLQTDHIDLLQMHHIDHHINWDEIFGAYEAAIAQGKVVYAGSSNFGARHLAFAAAHAHDRHFLGLVAEQHKYNLLTRLPELELLPTVKDLGMGLIIWSPLESGQLAENILHPTDLTGRRAEQSKHLSAARREQLTRFEQLCQNLGETQSTVALAWLLHNPVVTAPIIGPRTIEQLESAVHALDVHLSADVLAELDDIFPPVGAAPEAYAW</sequence>
<dbReference type="InterPro" id="IPR036812">
    <property type="entry name" value="NAD(P)_OxRdtase_dom_sf"/>
</dbReference>
<accession>A0ABW4BLR0</accession>
<protein>
    <submittedName>
        <fullName evidence="2">Aldo/keto reductase</fullName>
    </submittedName>
</protein>
<gene>
    <name evidence="2" type="ORF">ACFQ41_12055</name>
</gene>
<feature type="domain" description="NADP-dependent oxidoreductase" evidence="1">
    <location>
        <begin position="15"/>
        <end position="319"/>
    </location>
</feature>
<proteinExistence type="predicted"/>
<dbReference type="RefSeq" id="WP_204119718.1">
    <property type="nucleotide sequence ID" value="NZ_BOLV01000023.1"/>
</dbReference>